<proteinExistence type="predicted"/>
<organism evidence="1 2">
    <name type="scientific">Aspergillus vadensis (strain CBS 113365 / IMI 142717 / IBT 24658)</name>
    <dbReference type="NCBI Taxonomy" id="1448311"/>
    <lineage>
        <taxon>Eukaryota</taxon>
        <taxon>Fungi</taxon>
        <taxon>Dikarya</taxon>
        <taxon>Ascomycota</taxon>
        <taxon>Pezizomycotina</taxon>
        <taxon>Eurotiomycetes</taxon>
        <taxon>Eurotiomycetidae</taxon>
        <taxon>Eurotiales</taxon>
        <taxon>Aspergillaceae</taxon>
        <taxon>Aspergillus</taxon>
        <taxon>Aspergillus subgen. Circumdati</taxon>
    </lineage>
</organism>
<dbReference type="GeneID" id="37210049"/>
<dbReference type="EMBL" id="KZ821614">
    <property type="protein sequence ID" value="PYH74320.1"/>
    <property type="molecule type" value="Genomic_DNA"/>
</dbReference>
<accession>A0A319BST8</accession>
<dbReference type="RefSeq" id="XP_025568114.1">
    <property type="nucleotide sequence ID" value="XM_025705457.1"/>
</dbReference>
<reference evidence="1" key="1">
    <citation type="submission" date="2016-12" db="EMBL/GenBank/DDBJ databases">
        <title>The genomes of Aspergillus section Nigri reveals drivers in fungal speciation.</title>
        <authorList>
            <consortium name="DOE Joint Genome Institute"/>
            <person name="Vesth T.C."/>
            <person name="Nybo J."/>
            <person name="Theobald S."/>
            <person name="Brandl J."/>
            <person name="Frisvad J.C."/>
            <person name="Nielsen K.F."/>
            <person name="Lyhne E.K."/>
            <person name="Kogle M.E."/>
            <person name="Kuo A."/>
            <person name="Riley R."/>
            <person name="Clum A."/>
            <person name="Nolan M."/>
            <person name="Lipzen A."/>
            <person name="Salamov A."/>
            <person name="Henrissat B."/>
            <person name="Wiebenga A."/>
            <person name="De Vries R.P."/>
            <person name="Grigoriev I.V."/>
            <person name="Mortensen U.H."/>
            <person name="Andersen M.R."/>
            <person name="Baker S.E."/>
        </authorList>
    </citation>
    <scope>NUCLEOTIDE SEQUENCE [LARGE SCALE GENOMIC DNA]</scope>
    <source>
        <strain evidence="1">CBS 113365</strain>
    </source>
</reference>
<sequence>MPSPSGTNTFHVNTPLPPSQSIYCHRNCLNSSSQILSQIPEIVMCVSFISLDLSIASTA</sequence>
<dbReference type="AlphaFoldDB" id="A0A319BST8"/>
<dbReference type="Proteomes" id="UP000248405">
    <property type="component" value="Unassembled WGS sequence"/>
</dbReference>
<protein>
    <submittedName>
        <fullName evidence="1">Uncharacterized protein</fullName>
    </submittedName>
</protein>
<keyword evidence="2" id="KW-1185">Reference proteome</keyword>
<gene>
    <name evidence="1" type="ORF">BO88DRAFT_400007</name>
</gene>
<name>A0A319BST8_ASPVC</name>
<evidence type="ECO:0000313" key="2">
    <source>
        <dbReference type="Proteomes" id="UP000248405"/>
    </source>
</evidence>
<evidence type="ECO:0000313" key="1">
    <source>
        <dbReference type="EMBL" id="PYH74320.1"/>
    </source>
</evidence>